<proteinExistence type="inferred from homology"/>
<dbReference type="PANTHER" id="PTHR32114:SF2">
    <property type="entry name" value="ABC TRANSPORTER ABCH.3"/>
    <property type="match status" value="1"/>
</dbReference>
<evidence type="ECO:0000256" key="3">
    <source>
        <dbReference type="ARBA" id="ARBA00013368"/>
    </source>
</evidence>
<dbReference type="GO" id="GO:0016887">
    <property type="term" value="F:ATP hydrolysis activity"/>
    <property type="evidence" value="ECO:0007669"/>
    <property type="project" value="InterPro"/>
</dbReference>
<name>A0A7L7KRR8_9MOLU</name>
<comment type="similarity">
    <text evidence="1">Belongs to the SMC family. SbcC subfamily.</text>
</comment>
<evidence type="ECO:0000313" key="7">
    <source>
        <dbReference type="Proteomes" id="UP000514720"/>
    </source>
</evidence>
<reference evidence="6 7" key="1">
    <citation type="submission" date="2020-02" db="EMBL/GenBank/DDBJ databases">
        <authorList>
            <person name="Zheng R.K."/>
            <person name="Sun C.M."/>
        </authorList>
    </citation>
    <scope>NUCLEOTIDE SEQUENCE [LARGE SCALE GENOMIC DNA]</scope>
    <source>
        <strain evidence="7">zrk13</strain>
    </source>
</reference>
<dbReference type="SUPFAM" id="SSF52540">
    <property type="entry name" value="P-loop containing nucleoside triphosphate hydrolases"/>
    <property type="match status" value="1"/>
</dbReference>
<dbReference type="InterPro" id="IPR027417">
    <property type="entry name" value="P-loop_NTPase"/>
</dbReference>
<evidence type="ECO:0000313" key="6">
    <source>
        <dbReference type="EMBL" id="QMS85109.1"/>
    </source>
</evidence>
<keyword evidence="7" id="KW-1185">Reference proteome</keyword>
<organism evidence="6 7">
    <name type="scientific">Candidatus Xianfuyuplasma coldseepsis</name>
    <dbReference type="NCBI Taxonomy" id="2782163"/>
    <lineage>
        <taxon>Bacteria</taxon>
        <taxon>Bacillati</taxon>
        <taxon>Mycoplasmatota</taxon>
        <taxon>Mollicutes</taxon>
        <taxon>Candidatus Izemoplasmatales</taxon>
        <taxon>Candidatus Izemoplasmataceae</taxon>
        <taxon>Candidatus Xianfuyuplasma</taxon>
    </lineage>
</organism>
<dbReference type="AlphaFoldDB" id="A0A7L7KRR8"/>
<evidence type="ECO:0000259" key="5">
    <source>
        <dbReference type="Pfam" id="PF13476"/>
    </source>
</evidence>
<keyword evidence="4" id="KW-0175">Coiled coil</keyword>
<dbReference type="Proteomes" id="UP000514720">
    <property type="component" value="Chromosome"/>
</dbReference>
<dbReference type="PANTHER" id="PTHR32114">
    <property type="entry name" value="ABC TRANSPORTER ABCH.3"/>
    <property type="match status" value="1"/>
</dbReference>
<dbReference type="EMBL" id="CP048914">
    <property type="protein sequence ID" value="QMS85109.1"/>
    <property type="molecule type" value="Genomic_DNA"/>
</dbReference>
<feature type="coiled-coil region" evidence="4">
    <location>
        <begin position="413"/>
        <end position="466"/>
    </location>
</feature>
<dbReference type="KEGG" id="xcl:G4Z02_04910"/>
<protein>
    <recommendedName>
        <fullName evidence="3">Nuclease SbcCD subunit C</fullName>
    </recommendedName>
</protein>
<feature type="coiled-coil region" evidence="4">
    <location>
        <begin position="210"/>
        <end position="296"/>
    </location>
</feature>
<feature type="coiled-coil region" evidence="4">
    <location>
        <begin position="491"/>
        <end position="518"/>
    </location>
</feature>
<feature type="domain" description="Rad50/SbcC-type AAA" evidence="5">
    <location>
        <begin position="6"/>
        <end position="272"/>
    </location>
</feature>
<gene>
    <name evidence="6" type="ORF">G4Z02_04910</name>
</gene>
<dbReference type="GO" id="GO:0006302">
    <property type="term" value="P:double-strand break repair"/>
    <property type="evidence" value="ECO:0007669"/>
    <property type="project" value="InterPro"/>
</dbReference>
<dbReference type="Gene3D" id="3.40.50.300">
    <property type="entry name" value="P-loop containing nucleotide triphosphate hydrolases"/>
    <property type="match status" value="1"/>
</dbReference>
<comment type="subunit">
    <text evidence="2">Heterodimer of SbcC and SbcD.</text>
</comment>
<dbReference type="RefSeq" id="WP_258876882.1">
    <property type="nucleotide sequence ID" value="NZ_CP048914.1"/>
</dbReference>
<dbReference type="InterPro" id="IPR038729">
    <property type="entry name" value="Rad50/SbcC_AAA"/>
</dbReference>
<sequence>MIFKYIRLQNFRQYKGDHEFSFTQPDSGQKMTLIIAKNGVGKTTFVQAFRYCFYGSSANYLKLPRADDLLNNSLMKELKQLDTVELGVEVAFIHKDIDYIARRSQVYQKKNNKMNKFGEESFTVLYQTDDSGLKSLDKASSEIRIWQILPPGLSHVFMFDGERMEKRIESNEFKKELKESILGILDLKKLDYLIKFVGSEVKSRSILGVLNNKIDSKTKEEREIERLYKQYKSRLEVLEVEKIKIDDRLEEIEVEKKKYRAIQKEIEDHQKDISKLEILEGDLRTTEKELNNLGEKYLLHSGKAIINKLLLSQKKKYDEFIEKKDSTQRFFQYLHVDTLSDILKRKECVCGTKILEHSNEEKCIQELFLTALPVESAHHLNRIADTFRQTVNFKEQFDELELLKLEIVKQKGIRRKTENNKKVLEEKVRQREQEMGESTQINIDDLEQEKDELTKKLGQNETLTKQYTTAFKRKENERNAVLRKSEKNVKVKAAMDDINKIKDKLIQMKAAKDQQARNILSKHFNGNLSNVIQGDYSVEINDKYSLSIYDNAISLDVTDIMSTGQSVVISLSFIKSLIETAETLSLRIDKSQSYGVIMDAALSNVDETHINNLCTFNLNKLSQLVFLSFKRQLRNEMYEGIKNNIGKAYSLEKIDNQIISSELELTGLDEFIHEMEENNG</sequence>
<evidence type="ECO:0000256" key="1">
    <source>
        <dbReference type="ARBA" id="ARBA00006930"/>
    </source>
</evidence>
<evidence type="ECO:0000256" key="4">
    <source>
        <dbReference type="SAM" id="Coils"/>
    </source>
</evidence>
<evidence type="ECO:0000256" key="2">
    <source>
        <dbReference type="ARBA" id="ARBA00011322"/>
    </source>
</evidence>
<accession>A0A7L7KRR8</accession>
<dbReference type="Pfam" id="PF13476">
    <property type="entry name" value="AAA_23"/>
    <property type="match status" value="1"/>
</dbReference>